<dbReference type="RefSeq" id="WP_158255949.1">
    <property type="nucleotide sequence ID" value="NZ_JALCPJ010000020.1"/>
</dbReference>
<dbReference type="Proteomes" id="UP000237798">
    <property type="component" value="Unassembled WGS sequence"/>
</dbReference>
<proteinExistence type="predicted"/>
<evidence type="ECO:0000313" key="1">
    <source>
        <dbReference type="EMBL" id="PRR78421.1"/>
    </source>
</evidence>
<dbReference type="EMBL" id="PVXP01000126">
    <property type="protein sequence ID" value="PRR78421.1"/>
    <property type="molecule type" value="Genomic_DNA"/>
</dbReference>
<sequence length="54" mass="5797">MLNKRELSNLTENDITDMKEINLNEIENLEETITPALGGVCGIGCGGAVCGLWC</sequence>
<name>A0A2T0B3E7_9CLOT</name>
<organism evidence="1 2">
    <name type="scientific">Clostridium luticellarii</name>
    <dbReference type="NCBI Taxonomy" id="1691940"/>
    <lineage>
        <taxon>Bacteria</taxon>
        <taxon>Bacillati</taxon>
        <taxon>Bacillota</taxon>
        <taxon>Clostridia</taxon>
        <taxon>Eubacteriales</taxon>
        <taxon>Clostridiaceae</taxon>
        <taxon>Clostridium</taxon>
    </lineage>
</organism>
<comment type="caution">
    <text evidence="1">The sequence shown here is derived from an EMBL/GenBank/DDBJ whole genome shotgun (WGS) entry which is preliminary data.</text>
</comment>
<keyword evidence="2" id="KW-1185">Reference proteome</keyword>
<dbReference type="AlphaFoldDB" id="A0A2T0B3E7"/>
<reference evidence="1 2" key="1">
    <citation type="submission" date="2018-03" db="EMBL/GenBank/DDBJ databases">
        <title>Genome sequence of Clostridium luticellarii DSM 29923.</title>
        <authorList>
            <person name="Poehlein A."/>
            <person name="Daniel R."/>
        </authorList>
    </citation>
    <scope>NUCLEOTIDE SEQUENCE [LARGE SCALE GENOMIC DNA]</scope>
    <source>
        <strain evidence="1 2">DSM 29923</strain>
    </source>
</reference>
<protein>
    <submittedName>
        <fullName evidence="1">Uncharacterized protein</fullName>
    </submittedName>
</protein>
<accession>A0A2T0B3E7</accession>
<evidence type="ECO:0000313" key="2">
    <source>
        <dbReference type="Proteomes" id="UP000237798"/>
    </source>
</evidence>
<gene>
    <name evidence="1" type="ORF">CLLU_36450</name>
</gene>